<evidence type="ECO:0000313" key="1">
    <source>
        <dbReference type="EMBL" id="KAF2502882.1"/>
    </source>
</evidence>
<accession>A0A6A6RET0</accession>
<proteinExistence type="predicted"/>
<organism evidence="1 2">
    <name type="scientific">Lophium mytilinum</name>
    <dbReference type="NCBI Taxonomy" id="390894"/>
    <lineage>
        <taxon>Eukaryota</taxon>
        <taxon>Fungi</taxon>
        <taxon>Dikarya</taxon>
        <taxon>Ascomycota</taxon>
        <taxon>Pezizomycotina</taxon>
        <taxon>Dothideomycetes</taxon>
        <taxon>Pleosporomycetidae</taxon>
        <taxon>Mytilinidiales</taxon>
        <taxon>Mytilinidiaceae</taxon>
        <taxon>Lophium</taxon>
    </lineage>
</organism>
<name>A0A6A6RET0_9PEZI</name>
<sequence length="309" mass="36611">MTVYLSTGVDGSMLLEGPTMTVRCWNIHNKHTDIPNVPKRMWTYFSRNPEGLEADDWSEEFVDIMPNQGSLHSIRYILSWILDMCTNGEHDLTLLTCEDNLQLYVTAVHCNFGRAATYLLGYLHNHLFRDSVLNNNDIYNLRFLPDNDPLLKCAAPRISSLPYFSFEECRFSLLSDPRMLCLVYEANMEQMKHQTAEERQQEEFLERYRWQESLKARKEKIDDTIRTWKGKLPWRELDWYREQLRISRNPRKDEYEDGPWLLGQNDVWFKGQWSATWTKHGDVEPVMVDGIRRAKHEGERIRTTRPEGV</sequence>
<reference evidence="1" key="1">
    <citation type="journal article" date="2020" name="Stud. Mycol.">
        <title>101 Dothideomycetes genomes: a test case for predicting lifestyles and emergence of pathogens.</title>
        <authorList>
            <person name="Haridas S."/>
            <person name="Albert R."/>
            <person name="Binder M."/>
            <person name="Bloem J."/>
            <person name="Labutti K."/>
            <person name="Salamov A."/>
            <person name="Andreopoulos B."/>
            <person name="Baker S."/>
            <person name="Barry K."/>
            <person name="Bills G."/>
            <person name="Bluhm B."/>
            <person name="Cannon C."/>
            <person name="Castanera R."/>
            <person name="Culley D."/>
            <person name="Daum C."/>
            <person name="Ezra D."/>
            <person name="Gonzalez J."/>
            <person name="Henrissat B."/>
            <person name="Kuo A."/>
            <person name="Liang C."/>
            <person name="Lipzen A."/>
            <person name="Lutzoni F."/>
            <person name="Magnuson J."/>
            <person name="Mondo S."/>
            <person name="Nolan M."/>
            <person name="Ohm R."/>
            <person name="Pangilinan J."/>
            <person name="Park H.-J."/>
            <person name="Ramirez L."/>
            <person name="Alfaro M."/>
            <person name="Sun H."/>
            <person name="Tritt A."/>
            <person name="Yoshinaga Y."/>
            <person name="Zwiers L.-H."/>
            <person name="Turgeon B."/>
            <person name="Goodwin S."/>
            <person name="Spatafora J."/>
            <person name="Crous P."/>
            <person name="Grigoriev I."/>
        </authorList>
    </citation>
    <scope>NUCLEOTIDE SEQUENCE</scope>
    <source>
        <strain evidence="1">CBS 269.34</strain>
    </source>
</reference>
<dbReference type="EMBL" id="MU004181">
    <property type="protein sequence ID" value="KAF2502882.1"/>
    <property type="molecule type" value="Genomic_DNA"/>
</dbReference>
<dbReference type="Proteomes" id="UP000799750">
    <property type="component" value="Unassembled WGS sequence"/>
</dbReference>
<dbReference type="AlphaFoldDB" id="A0A6A6RET0"/>
<protein>
    <submittedName>
        <fullName evidence="1">Uncharacterized protein</fullName>
    </submittedName>
</protein>
<evidence type="ECO:0000313" key="2">
    <source>
        <dbReference type="Proteomes" id="UP000799750"/>
    </source>
</evidence>
<gene>
    <name evidence="1" type="ORF">BU16DRAFT_576790</name>
</gene>
<keyword evidence="2" id="KW-1185">Reference proteome</keyword>
<dbReference type="OrthoDB" id="10317575at2759"/>